<accession>A0ACB9RJ42</accession>
<organism evidence="1 2">
    <name type="scientific">Melastoma candidum</name>
    <dbReference type="NCBI Taxonomy" id="119954"/>
    <lineage>
        <taxon>Eukaryota</taxon>
        <taxon>Viridiplantae</taxon>
        <taxon>Streptophyta</taxon>
        <taxon>Embryophyta</taxon>
        <taxon>Tracheophyta</taxon>
        <taxon>Spermatophyta</taxon>
        <taxon>Magnoliopsida</taxon>
        <taxon>eudicotyledons</taxon>
        <taxon>Gunneridae</taxon>
        <taxon>Pentapetalae</taxon>
        <taxon>rosids</taxon>
        <taxon>malvids</taxon>
        <taxon>Myrtales</taxon>
        <taxon>Melastomataceae</taxon>
        <taxon>Melastomatoideae</taxon>
        <taxon>Melastomateae</taxon>
        <taxon>Melastoma</taxon>
    </lineage>
</organism>
<gene>
    <name evidence="1" type="ORF">MLD38_015226</name>
</gene>
<name>A0ACB9RJ42_9MYRT</name>
<evidence type="ECO:0000313" key="2">
    <source>
        <dbReference type="Proteomes" id="UP001057402"/>
    </source>
</evidence>
<evidence type="ECO:0000313" key="1">
    <source>
        <dbReference type="EMBL" id="KAI4377629.1"/>
    </source>
</evidence>
<dbReference type="EMBL" id="CM042883">
    <property type="protein sequence ID" value="KAI4377629.1"/>
    <property type="molecule type" value="Genomic_DNA"/>
</dbReference>
<protein>
    <submittedName>
        <fullName evidence="1">Uncharacterized protein</fullName>
    </submittedName>
</protein>
<sequence length="423" mass="47907">MFLKLVTANALFFSRGIVARARLYHVLQGTCDELPDPLLDAWFDKAFVKLKVLSRSLHGMDFFDGRVVNMGDGSVIEDELVKRKMNAFRSLVRAFVGSRSVQLSMKRSVAEFQGDGPVSLRHARFGEAIDRRPMVVDSLTKIGDILNISAQQRKAVRVAISPQVTQHRIWTGALDWILNDLKQELERSNRSHPNHTSKMGLQIVCSCCRFLDETVASYDEESASWMRLQPLNNNSSSKPPRTWADLLEMINDLTRCLQGRSEEGMAFHVNNLHAMKEGLSQIKDVPVDKNAGYKDLRHQESLVQRSLNKTLGHASPCLFALLCYYLYGSLRHLEVDLRGSFLRLDDGNKFCLYMGQILTGVEEDAVWNGIKRLEKVLRLFGFMWETAGMKGTLELQGHLWLVGNDSKVLAYKGNTFFIHGISL</sequence>
<dbReference type="Proteomes" id="UP001057402">
    <property type="component" value="Chromosome 4"/>
</dbReference>
<proteinExistence type="predicted"/>
<keyword evidence="2" id="KW-1185">Reference proteome</keyword>
<comment type="caution">
    <text evidence="1">The sequence shown here is derived from an EMBL/GenBank/DDBJ whole genome shotgun (WGS) entry which is preliminary data.</text>
</comment>
<reference evidence="2" key="1">
    <citation type="journal article" date="2023" name="Front. Plant Sci.">
        <title>Chromosomal-level genome assembly of Melastoma candidum provides insights into trichome evolution.</title>
        <authorList>
            <person name="Zhong Y."/>
            <person name="Wu W."/>
            <person name="Sun C."/>
            <person name="Zou P."/>
            <person name="Liu Y."/>
            <person name="Dai S."/>
            <person name="Zhou R."/>
        </authorList>
    </citation>
    <scope>NUCLEOTIDE SEQUENCE [LARGE SCALE GENOMIC DNA]</scope>
</reference>